<feature type="domain" description="NAC" evidence="7">
    <location>
        <begin position="12"/>
        <end position="166"/>
    </location>
</feature>
<dbReference type="SUPFAM" id="SSF101941">
    <property type="entry name" value="NAC domain"/>
    <property type="match status" value="1"/>
</dbReference>
<keyword evidence="3" id="KW-0238">DNA-binding</keyword>
<evidence type="ECO:0000259" key="7">
    <source>
        <dbReference type="PROSITE" id="PS51005"/>
    </source>
</evidence>
<comment type="subcellular location">
    <subcellularLocation>
        <location evidence="1">Nucleus</location>
    </subcellularLocation>
</comment>
<evidence type="ECO:0000256" key="4">
    <source>
        <dbReference type="ARBA" id="ARBA00023163"/>
    </source>
</evidence>
<keyword evidence="9" id="KW-1185">Reference proteome</keyword>
<organism evidence="8 9">
    <name type="scientific">Eucalyptus globulus</name>
    <name type="common">Tasmanian blue gum</name>
    <dbReference type="NCBI Taxonomy" id="34317"/>
    <lineage>
        <taxon>Eukaryota</taxon>
        <taxon>Viridiplantae</taxon>
        <taxon>Streptophyta</taxon>
        <taxon>Embryophyta</taxon>
        <taxon>Tracheophyta</taxon>
        <taxon>Spermatophyta</taxon>
        <taxon>Magnoliopsida</taxon>
        <taxon>eudicotyledons</taxon>
        <taxon>Gunneridae</taxon>
        <taxon>Pentapetalae</taxon>
        <taxon>rosids</taxon>
        <taxon>malvids</taxon>
        <taxon>Myrtales</taxon>
        <taxon>Myrtaceae</taxon>
        <taxon>Myrtoideae</taxon>
        <taxon>Eucalypteae</taxon>
        <taxon>Eucalyptus</taxon>
    </lineage>
</organism>
<protein>
    <recommendedName>
        <fullName evidence="7">NAC domain-containing protein</fullName>
    </recommendedName>
</protein>
<evidence type="ECO:0000256" key="3">
    <source>
        <dbReference type="ARBA" id="ARBA00023125"/>
    </source>
</evidence>
<dbReference type="GO" id="GO:0005634">
    <property type="term" value="C:nucleus"/>
    <property type="evidence" value="ECO:0007669"/>
    <property type="project" value="UniProtKB-SubCell"/>
</dbReference>
<keyword evidence="4" id="KW-0804">Transcription</keyword>
<evidence type="ECO:0000256" key="1">
    <source>
        <dbReference type="ARBA" id="ARBA00004123"/>
    </source>
</evidence>
<keyword evidence="2" id="KW-0805">Transcription regulation</keyword>
<name>A0ABD3LME6_EUCGL</name>
<proteinExistence type="predicted"/>
<evidence type="ECO:0000256" key="6">
    <source>
        <dbReference type="SAM" id="MobiDB-lite"/>
    </source>
</evidence>
<evidence type="ECO:0000313" key="9">
    <source>
        <dbReference type="Proteomes" id="UP001634007"/>
    </source>
</evidence>
<feature type="region of interest" description="Disordered" evidence="6">
    <location>
        <begin position="179"/>
        <end position="250"/>
    </location>
</feature>
<dbReference type="InterPro" id="IPR003441">
    <property type="entry name" value="NAC-dom"/>
</dbReference>
<dbReference type="AlphaFoldDB" id="A0ABD3LME6"/>
<accession>A0ABD3LME6</accession>
<sequence length="347" mass="39489">MENTISEAMRALPPGFRFHATDEELLIHYLKPKILGRPSERYYDMIPEIDICEFEPWQLPAMFCHWFNSKELFLFCRVKRKYSNSKRSDRTTKAGYWKVTGKERAIMSEDTDEPIGIKKTLVFYTGRVPKGERTNWVSHEYQLNPKCLGHNEDEMLPYVACRIKNKKEKKLMMGHAPTVSPEVYSSSPHTPAVSPEVYSSGPHAPTASPEVYSSSPHAYTSNVSETPVNQEGDYSSFCNSPSDEVADNQEAVDAQPEMSVGDFMESLPPLHPLDDILSDYTPTPTYQAQAGTEEGWSSLFDFSYDSYGDELDYGYMKSPYSNFANYFNIDWAMSGDFSTTTREDGRS</sequence>
<feature type="compositionally biased region" description="Polar residues" evidence="6">
    <location>
        <begin position="211"/>
        <end position="242"/>
    </location>
</feature>
<dbReference type="InterPro" id="IPR036093">
    <property type="entry name" value="NAC_dom_sf"/>
</dbReference>
<dbReference type="EMBL" id="JBJKBG010000001">
    <property type="protein sequence ID" value="KAL3752960.1"/>
    <property type="molecule type" value="Genomic_DNA"/>
</dbReference>
<dbReference type="GO" id="GO:0003677">
    <property type="term" value="F:DNA binding"/>
    <property type="evidence" value="ECO:0007669"/>
    <property type="project" value="UniProtKB-KW"/>
</dbReference>
<dbReference type="PANTHER" id="PTHR31989">
    <property type="entry name" value="NAC DOMAIN-CONTAINING PROTEIN 82-RELATED"/>
    <property type="match status" value="1"/>
</dbReference>
<dbReference type="Pfam" id="PF02365">
    <property type="entry name" value="NAM"/>
    <property type="match status" value="1"/>
</dbReference>
<evidence type="ECO:0000256" key="2">
    <source>
        <dbReference type="ARBA" id="ARBA00023015"/>
    </source>
</evidence>
<gene>
    <name evidence="8" type="ORF">ACJRO7_000369</name>
</gene>
<dbReference type="Proteomes" id="UP001634007">
    <property type="component" value="Unassembled WGS sequence"/>
</dbReference>
<evidence type="ECO:0000313" key="8">
    <source>
        <dbReference type="EMBL" id="KAL3752960.1"/>
    </source>
</evidence>
<dbReference type="Gene3D" id="2.170.150.80">
    <property type="entry name" value="NAC domain"/>
    <property type="match status" value="1"/>
</dbReference>
<comment type="caution">
    <text evidence="8">The sequence shown here is derived from an EMBL/GenBank/DDBJ whole genome shotgun (WGS) entry which is preliminary data.</text>
</comment>
<evidence type="ECO:0000256" key="5">
    <source>
        <dbReference type="ARBA" id="ARBA00023242"/>
    </source>
</evidence>
<dbReference type="PROSITE" id="PS51005">
    <property type="entry name" value="NAC"/>
    <property type="match status" value="1"/>
</dbReference>
<keyword evidence="5" id="KW-0539">Nucleus</keyword>
<reference evidence="8 9" key="1">
    <citation type="submission" date="2024-11" db="EMBL/GenBank/DDBJ databases">
        <title>Chromosome-level genome assembly of Eucalyptus globulus Labill. provides insights into its genome evolution.</title>
        <authorList>
            <person name="Li X."/>
        </authorList>
    </citation>
    <scope>NUCLEOTIDE SEQUENCE [LARGE SCALE GENOMIC DNA]</scope>
    <source>
        <strain evidence="8">CL2024</strain>
        <tissue evidence="8">Fresh tender leaves</tissue>
    </source>
</reference>